<comment type="catalytic activity">
    <reaction evidence="21">
        <text>3-dehydroquinate = 3-dehydroshikimate + H2O</text>
        <dbReference type="Rhea" id="RHEA:21096"/>
        <dbReference type="ChEBI" id="CHEBI:15377"/>
        <dbReference type="ChEBI" id="CHEBI:16630"/>
        <dbReference type="ChEBI" id="CHEBI:32364"/>
        <dbReference type="EC" id="4.2.1.10"/>
    </reaction>
</comment>
<keyword evidence="11 21" id="KW-0418">Kinase</keyword>
<dbReference type="InterPro" id="IPR001381">
    <property type="entry name" value="DHquinase_I"/>
</dbReference>
<dbReference type="NCBIfam" id="TIGR01357">
    <property type="entry name" value="aroB"/>
    <property type="match status" value="1"/>
</dbReference>
<dbReference type="Gene3D" id="3.40.50.10860">
    <property type="entry name" value="Leucine Dehydrogenase, chain A, domain 1"/>
    <property type="match status" value="1"/>
</dbReference>
<evidence type="ECO:0000256" key="8">
    <source>
        <dbReference type="ARBA" id="ARBA00022679"/>
    </source>
</evidence>
<evidence type="ECO:0000256" key="7">
    <source>
        <dbReference type="ARBA" id="ARBA00022605"/>
    </source>
</evidence>
<organism evidence="29">
    <name type="scientific">Eutreptiella gymnastica</name>
    <dbReference type="NCBI Taxonomy" id="73025"/>
    <lineage>
        <taxon>Eukaryota</taxon>
        <taxon>Discoba</taxon>
        <taxon>Euglenozoa</taxon>
        <taxon>Euglenida</taxon>
        <taxon>Spirocuta</taxon>
        <taxon>Euglenophyceae</taxon>
        <taxon>Eutreptiales</taxon>
        <taxon>Eutreptiaceae</taxon>
        <taxon>Eutreptiella</taxon>
    </lineage>
</organism>
<dbReference type="PROSITE" id="PS00885">
    <property type="entry name" value="EPSP_SYNTHASE_2"/>
    <property type="match status" value="1"/>
</dbReference>
<evidence type="ECO:0000259" key="23">
    <source>
        <dbReference type="Pfam" id="PF00275"/>
    </source>
</evidence>
<dbReference type="InterPro" id="IPR013708">
    <property type="entry name" value="Shikimate_DH-bd_N"/>
</dbReference>
<dbReference type="InterPro" id="IPR006151">
    <property type="entry name" value="Shikm_DH/Glu-tRNA_Rdtase"/>
</dbReference>
<dbReference type="SUPFAM" id="SSF55205">
    <property type="entry name" value="EPT/RTPC-like"/>
    <property type="match status" value="1"/>
</dbReference>
<evidence type="ECO:0000256" key="15">
    <source>
        <dbReference type="ARBA" id="ARBA00023002"/>
    </source>
</evidence>
<keyword evidence="9 21" id="KW-0479">Metal-binding</keyword>
<dbReference type="InterPro" id="IPR001986">
    <property type="entry name" value="Enolpyruvate_Tfrase_dom"/>
</dbReference>
<feature type="domain" description="Shikimate dehydrogenase substrate binding N-terminal" evidence="26">
    <location>
        <begin position="1236"/>
        <end position="1316"/>
    </location>
</feature>
<dbReference type="Pfam" id="PF01488">
    <property type="entry name" value="Shikimate_DH"/>
    <property type="match status" value="1"/>
</dbReference>
<comment type="similarity">
    <text evidence="21">In the 4th section; belongs to the type-I 3-dehydroquinase family.</text>
</comment>
<comment type="catalytic activity">
    <reaction evidence="21">
        <text>shikimate + NADP(+) = 3-dehydroshikimate + NADPH + H(+)</text>
        <dbReference type="Rhea" id="RHEA:17737"/>
        <dbReference type="ChEBI" id="CHEBI:15378"/>
        <dbReference type="ChEBI" id="CHEBI:16630"/>
        <dbReference type="ChEBI" id="CHEBI:36208"/>
        <dbReference type="ChEBI" id="CHEBI:57783"/>
        <dbReference type="ChEBI" id="CHEBI:58349"/>
        <dbReference type="EC" id="1.1.1.25"/>
    </reaction>
</comment>
<dbReference type="HAMAP" id="MF_00210">
    <property type="entry name" value="EPSP_synth"/>
    <property type="match status" value="1"/>
</dbReference>
<dbReference type="NCBIfam" id="TIGR01356">
    <property type="entry name" value="aroA"/>
    <property type="match status" value="1"/>
</dbReference>
<dbReference type="Gene3D" id="1.20.1090.10">
    <property type="entry name" value="Dehydroquinate synthase-like - alpha domain"/>
    <property type="match status" value="1"/>
</dbReference>
<evidence type="ECO:0000256" key="17">
    <source>
        <dbReference type="ARBA" id="ARBA00023239"/>
    </source>
</evidence>
<dbReference type="InterPro" id="IPR036291">
    <property type="entry name" value="NAD(P)-bd_dom_sf"/>
</dbReference>
<comment type="catalytic activity">
    <reaction evidence="20 21">
        <text>shikimate + ATP = 3-phosphoshikimate + ADP + H(+)</text>
        <dbReference type="Rhea" id="RHEA:13121"/>
        <dbReference type="ChEBI" id="CHEBI:15378"/>
        <dbReference type="ChEBI" id="CHEBI:30616"/>
        <dbReference type="ChEBI" id="CHEBI:36208"/>
        <dbReference type="ChEBI" id="CHEBI:145989"/>
        <dbReference type="ChEBI" id="CHEBI:456216"/>
        <dbReference type="EC" id="2.7.1.71"/>
    </reaction>
</comment>
<dbReference type="HAMAP" id="MF_00110">
    <property type="entry name" value="DHQ_synthase"/>
    <property type="match status" value="1"/>
</dbReference>
<dbReference type="GO" id="GO:0005524">
    <property type="term" value="F:ATP binding"/>
    <property type="evidence" value="ECO:0007669"/>
    <property type="project" value="UniProtKB-KW"/>
</dbReference>
<comment type="similarity">
    <text evidence="4">In the N-terminal section; belongs to the shikimate kinase family.</text>
</comment>
<dbReference type="InterPro" id="IPR046346">
    <property type="entry name" value="Aminoacid_DH-like_N_sf"/>
</dbReference>
<evidence type="ECO:0000256" key="12">
    <source>
        <dbReference type="ARBA" id="ARBA00022833"/>
    </source>
</evidence>
<comment type="catalytic activity">
    <reaction evidence="21">
        <text>7-phospho-2-dehydro-3-deoxy-D-arabino-heptonate = 3-dehydroquinate + phosphate</text>
        <dbReference type="Rhea" id="RHEA:21968"/>
        <dbReference type="ChEBI" id="CHEBI:32364"/>
        <dbReference type="ChEBI" id="CHEBI:43474"/>
        <dbReference type="ChEBI" id="CHEBI:58394"/>
        <dbReference type="EC" id="4.2.3.4"/>
    </reaction>
</comment>
<dbReference type="EC" id="4.2.3.4" evidence="21"/>
<evidence type="ECO:0000256" key="18">
    <source>
        <dbReference type="ARBA" id="ARBA00023268"/>
    </source>
</evidence>
<dbReference type="EC" id="2.7.1.71" evidence="21"/>
<keyword evidence="14" id="KW-0521">NADP</keyword>
<dbReference type="GO" id="GO:0004764">
    <property type="term" value="F:shikimate 3-dehydrogenase (NADP+) activity"/>
    <property type="evidence" value="ECO:0007669"/>
    <property type="project" value="UniProtKB-EC"/>
</dbReference>
<evidence type="ECO:0000259" key="26">
    <source>
        <dbReference type="Pfam" id="PF08501"/>
    </source>
</evidence>
<dbReference type="GO" id="GO:0003855">
    <property type="term" value="F:3-dehydroquinate dehydratase activity"/>
    <property type="evidence" value="ECO:0007669"/>
    <property type="project" value="UniProtKB-EC"/>
</dbReference>
<dbReference type="SUPFAM" id="SSF56796">
    <property type="entry name" value="Dehydroquinate synthase-like"/>
    <property type="match status" value="1"/>
</dbReference>
<comment type="pathway">
    <text evidence="21">Metabolic intermediate biosynthesis; chorismate biosynthesis; chorismate from D-erythrose 4-phosphate and phosphoenolpyruvate: step 2/7.</text>
</comment>
<evidence type="ECO:0000259" key="24">
    <source>
        <dbReference type="Pfam" id="PF01488"/>
    </source>
</evidence>
<name>A0A7S4GDI6_9EUGL</name>
<protein>
    <recommendedName>
        <fullName evidence="21">Pentafunctional AROM polypeptide</fullName>
    </recommendedName>
    <domain>
        <recommendedName>
            <fullName evidence="21">3-dehydroquinate synthase</fullName>
            <shortName evidence="21">DHQS</shortName>
            <ecNumber evidence="21">4.2.3.4</ecNumber>
        </recommendedName>
    </domain>
    <domain>
        <recommendedName>
            <fullName evidence="21">3-phosphoshikimate 1-carboxyvinyltransferase</fullName>
            <ecNumber evidence="21">2.5.1.19</ecNumber>
        </recommendedName>
    </domain>
    <domain>
        <recommendedName>
            <fullName evidence="21">Shikimate kinase</fullName>
            <shortName evidence="21">SK</shortName>
            <ecNumber evidence="21">2.7.1.71</ecNumber>
        </recommendedName>
    </domain>
    <domain>
        <recommendedName>
            <fullName evidence="21">3-dehydroquinate dehydratase</fullName>
            <shortName evidence="21">3-dehydroquinase</shortName>
            <ecNumber evidence="21">4.2.1.10</ecNumber>
        </recommendedName>
    </domain>
    <domain>
        <recommendedName>
            <fullName evidence="21">Shikimate dehydrogenase</fullName>
            <ecNumber evidence="21">1.1.1.25</ecNumber>
        </recommendedName>
    </domain>
</protein>
<dbReference type="FunFam" id="3.20.20.70:FF:000135">
    <property type="entry name" value="Pentafunctional AROM polypeptide"/>
    <property type="match status" value="1"/>
</dbReference>
<dbReference type="FunFam" id="3.40.50.1970:FF:000007">
    <property type="entry name" value="Pentafunctional AROM polypeptide"/>
    <property type="match status" value="1"/>
</dbReference>
<keyword evidence="8 21" id="KW-0808">Transferase</keyword>
<comment type="pathway">
    <text evidence="21">Metabolic intermediate biosynthesis; chorismate biosynthesis; chorismate from D-erythrose 4-phosphate and phosphoenolpyruvate: step 4/7.</text>
</comment>
<feature type="domain" description="3-dehydroquinate synthase C-terminal" evidence="28">
    <location>
        <begin position="181"/>
        <end position="323"/>
    </location>
</feature>
<feature type="domain" description="SDH C-terminal" evidence="27">
    <location>
        <begin position="1459"/>
        <end position="1488"/>
    </location>
</feature>
<dbReference type="Pfam" id="PF08501">
    <property type="entry name" value="Shikimate_dh_N"/>
    <property type="match status" value="1"/>
</dbReference>
<dbReference type="InterPro" id="IPR023193">
    <property type="entry name" value="EPSP_synthase_CS"/>
</dbReference>
<comment type="pathway">
    <text evidence="21">Metabolic intermediate biosynthesis; chorismate biosynthesis; chorismate from D-erythrose 4-phosphate and phosphoenolpyruvate: step 3/7.</text>
</comment>
<evidence type="ECO:0000256" key="13">
    <source>
        <dbReference type="ARBA" id="ARBA00022840"/>
    </source>
</evidence>
<dbReference type="HAMAP" id="MF_00109">
    <property type="entry name" value="Shikimate_kinase"/>
    <property type="match status" value="1"/>
</dbReference>
<comment type="similarity">
    <text evidence="21">In the 2nd section; belongs to the EPSP synthase family.</text>
</comment>
<keyword evidence="6 21" id="KW-0963">Cytoplasm</keyword>
<comment type="similarity">
    <text evidence="21">In the N-terminal section; belongs to the dehydroquinate synthase family.</text>
</comment>
<comment type="pathway">
    <text evidence="1 21">Metabolic intermediate biosynthesis; chorismate biosynthesis; chorismate from D-erythrose 4-phosphate and phosphoenolpyruvate: step 6/7.</text>
</comment>
<feature type="domain" description="3-dehydroquinate synthase N-terminal" evidence="25">
    <location>
        <begin position="68"/>
        <end position="178"/>
    </location>
</feature>
<comment type="similarity">
    <text evidence="5">Belongs to the EPSP synthase family.</text>
</comment>
<dbReference type="CDD" id="cd00464">
    <property type="entry name" value="SK"/>
    <property type="match status" value="1"/>
</dbReference>
<dbReference type="Pfam" id="PF18317">
    <property type="entry name" value="SDH_C"/>
    <property type="match status" value="1"/>
</dbReference>
<dbReference type="CDD" id="cd01065">
    <property type="entry name" value="NAD_bind_Shikimate_DH"/>
    <property type="match status" value="1"/>
</dbReference>
<dbReference type="InterPro" id="IPR022893">
    <property type="entry name" value="Shikimate_DH_fam"/>
</dbReference>
<dbReference type="Pfam" id="PF01487">
    <property type="entry name" value="DHquinase_I"/>
    <property type="match status" value="1"/>
</dbReference>
<dbReference type="NCBIfam" id="TIGR01093">
    <property type="entry name" value="aroD"/>
    <property type="match status" value="1"/>
</dbReference>
<keyword evidence="12 21" id="KW-0862">Zinc</keyword>
<dbReference type="SUPFAM" id="SSF51735">
    <property type="entry name" value="NAD(P)-binding Rossmann-fold domains"/>
    <property type="match status" value="1"/>
</dbReference>
<dbReference type="PROSITE" id="PS00104">
    <property type="entry name" value="EPSP_SYNTHASE_1"/>
    <property type="match status" value="1"/>
</dbReference>
<dbReference type="PROSITE" id="PS01128">
    <property type="entry name" value="SHIKIMATE_KINASE"/>
    <property type="match status" value="1"/>
</dbReference>
<evidence type="ECO:0000256" key="3">
    <source>
        <dbReference type="ARBA" id="ARBA00006477"/>
    </source>
</evidence>
<dbReference type="Gene3D" id="3.40.50.1970">
    <property type="match status" value="1"/>
</dbReference>
<dbReference type="CDD" id="cd00502">
    <property type="entry name" value="DHQase_I"/>
    <property type="match status" value="1"/>
</dbReference>
<keyword evidence="18" id="KW-0511">Multifunctional enzyme</keyword>
<evidence type="ECO:0000256" key="5">
    <source>
        <dbReference type="ARBA" id="ARBA00009948"/>
    </source>
</evidence>
<dbReference type="EC" id="1.1.1.25" evidence="21"/>
<comment type="similarity">
    <text evidence="21">In the C-terminal section; belongs to the shikimate dehydrogenase family.</text>
</comment>
<dbReference type="InterPro" id="IPR023000">
    <property type="entry name" value="Shikimate_kinase_CS"/>
</dbReference>
<dbReference type="PANTHER" id="PTHR21090">
    <property type="entry name" value="AROM/DEHYDROQUINATE SYNTHASE"/>
    <property type="match status" value="1"/>
</dbReference>
<dbReference type="EC" id="2.5.1.19" evidence="21"/>
<dbReference type="Gene3D" id="3.20.20.70">
    <property type="entry name" value="Aldolase class I"/>
    <property type="match status" value="1"/>
</dbReference>
<dbReference type="Gene3D" id="3.40.50.720">
    <property type="entry name" value="NAD(P)-binding Rossmann-like Domain"/>
    <property type="match status" value="1"/>
</dbReference>
<keyword evidence="13" id="KW-0067">ATP-binding</keyword>
<dbReference type="InterPro" id="IPR013792">
    <property type="entry name" value="RNA3'P_cycl/enolpyr_Trfase_a/b"/>
</dbReference>
<feature type="region of interest" description="Disordered" evidence="22">
    <location>
        <begin position="799"/>
        <end position="819"/>
    </location>
</feature>
<dbReference type="InterPro" id="IPR041121">
    <property type="entry name" value="SDH_C"/>
</dbReference>
<dbReference type="InterPro" id="IPR008289">
    <property type="entry name" value="Pentafunct_AroM"/>
</dbReference>
<evidence type="ECO:0000256" key="14">
    <source>
        <dbReference type="ARBA" id="ARBA00022857"/>
    </source>
</evidence>
<dbReference type="UniPathway" id="UPA00053">
    <property type="reaction ID" value="UER00085"/>
</dbReference>
<comment type="subunit">
    <text evidence="21">Homodimer.</text>
</comment>
<evidence type="ECO:0000256" key="22">
    <source>
        <dbReference type="SAM" id="MobiDB-lite"/>
    </source>
</evidence>
<dbReference type="Gene3D" id="3.65.10.10">
    <property type="entry name" value="Enolpyruvate transferase domain"/>
    <property type="match status" value="2"/>
</dbReference>
<dbReference type="InterPro" id="IPR031322">
    <property type="entry name" value="Shikimate/glucono_kinase"/>
</dbReference>
<comment type="similarity">
    <text evidence="3">In the 2nd section; belongs to the type-I 3-dehydroquinase family.</text>
</comment>
<sequence length="1494" mass="162011">MSYKKVSILGKESIYVGNDLFDIIPGDLKKAVKSTKFAVVTDENLAPLYLDKLKAAFKKEGIDLLAQIIPPGEQTKCRAMKEKIENTLLEAKCGRDTCILALGGGVVGDLTGFVASTFLRGVPFVQIPTSLLAMVDSSIGGKTGLDTLHGKNLIGAFHQPVRIYIDMDVLKSLPERQLWNGMAEVVKSAAIWSADAFKQLEEEYEKVQERDPEILASIIWTCAGIKADVVTKDEKESGLRELLNYGHSIGHAVEALMQPGMLHGEAVAIGMVKEAELARHMGLLSPASVGRLIRCIQVYHLPIHMPQLTVPDLMEKMAVDKKNKGGKKYITLLNSIGSCHMNKAIPVEDPLIEFILSPAVVVQPPSKPVNCTIQVPGSKSGSNRALLLAALAEGRCEMEGLLHSDDTQVMLDALAKLGACQFEWIAGGSKLVIKGNGGRLNIPSSEIYLGNAGTASRFLTTVCNYVKGKGHTVITGDKRMQERPCGPLVDALRANGCKIDYLNREGCLPLKIQSDSFKGGVIELSAKVSSQYVSSVLISAPYAQKEVTLKLIGEVVSPIYIDMTVQMMREFGGVVEKKADNLYIVKQQKYKLPAKYSVECDASSSTYPLCIAAITGGKVKVQNVGKDSMQGDAQFCWLLQKMGCKVEQTVDCTTVEAPADGVLKPVEVDMGDLTDAFMGAAALMAVAPGTSKIYGIANQRVKECNRIAVMREELGKCGVVCTELPDGLVINGVDAKTLHGADIKCYNDHRIAMSFAVLGCKVPGINILEKHCVEKTYPQFWDDLKNIMGVAVGAPASATTRTGKRGLENGDAPSAKKARTGSSVDTVVLIGMRGAGKTGLGREAAGVLGRKFLDLDHAFEAKHGPIMDFVKAKGWDAFRVAEAQVLQESVKAHPKGHIIACGGGIVETEAGRTELKKLKQVVEVRRNIDDVCKYLKSDKSRPYLGEEPDLIFKRRDPLYIQCSQYQFNVPKGTTDWKPVHKELVGLLKRLEGGAQIVDPSKPSYFLSLSFPNYAAQAELIPKIVTGSHAIEARIDLLESQDKEFIAAQISALRRVSDLPIVYTVRSIGQAGKFPEDEAKMFDLLHYGVRLGCEFVDMETCWSCQARDKLLANKGSSKIISSFHDPMGCCSWPEMKMQFEEGSQKGKADIVKVVGMATKIEDVFALRQVVSELELSQPVIALCMGEAGKLSRVLNTYLTPVTHPALPMKAAPGQLSVSEIHQIRHSIGLLPKKNFYLFGSPISQSMSPTIHNTGFGVLGLPHVYSLSESPDPEHVRKVLQDPNFGGSSVTIPHKQNVQPMLQSLSPSAQAIGAVNTIIPQADGTLHGDNTDWLAMRTLITQTLAASNRKAEVGIVLGAGGTARAAMYTLQQLSLSKYYIFNRTLEKAQQLANEFGGTAITSLDGIKDLDVIIGTIPADAQSAYPKELFNKKPVAVDLAYRPRRTPLLKQATAAGCETVEGIALLIEQGLFQFQIWTGCIAPREEIAAAVYGAYKD</sequence>
<dbReference type="Pfam" id="PF01761">
    <property type="entry name" value="DHQ_synthase"/>
    <property type="match status" value="1"/>
</dbReference>
<dbReference type="InterPro" id="IPR006264">
    <property type="entry name" value="EPSP_synthase"/>
</dbReference>
<keyword evidence="15 21" id="KW-0560">Oxidoreductase</keyword>
<proteinExistence type="inferred from homology"/>
<dbReference type="PANTHER" id="PTHR21090:SF5">
    <property type="entry name" value="PENTAFUNCTIONAL AROM POLYPEPTIDE"/>
    <property type="match status" value="1"/>
</dbReference>
<evidence type="ECO:0000256" key="6">
    <source>
        <dbReference type="ARBA" id="ARBA00022490"/>
    </source>
</evidence>
<evidence type="ECO:0000256" key="2">
    <source>
        <dbReference type="ARBA" id="ARBA00004842"/>
    </source>
</evidence>
<dbReference type="InterPro" id="IPR056179">
    <property type="entry name" value="DHQS_C"/>
</dbReference>
<dbReference type="Pfam" id="PF01202">
    <property type="entry name" value="SKI"/>
    <property type="match status" value="1"/>
</dbReference>
<evidence type="ECO:0000256" key="9">
    <source>
        <dbReference type="ARBA" id="ARBA00022723"/>
    </source>
</evidence>
<dbReference type="EC" id="4.2.1.10" evidence="21"/>
<dbReference type="GO" id="GO:0009073">
    <property type="term" value="P:aromatic amino acid family biosynthetic process"/>
    <property type="evidence" value="ECO:0007669"/>
    <property type="project" value="UniProtKB-KW"/>
</dbReference>
<evidence type="ECO:0000256" key="21">
    <source>
        <dbReference type="PIRNR" id="PIRNR000514"/>
    </source>
</evidence>
<comment type="function">
    <text evidence="21">The AROM polypeptide catalyzes 5 consecutive enzymatic reactions in prechorismate polyaromatic amino acid biosynthesis.</text>
</comment>
<dbReference type="FunFam" id="3.65.10.10:FF:000012">
    <property type="entry name" value="Pentafunctional AROM polypeptide"/>
    <property type="match status" value="1"/>
</dbReference>
<keyword evidence="16 21" id="KW-0057">Aromatic amino acid biosynthesis</keyword>
<evidence type="ECO:0000259" key="27">
    <source>
        <dbReference type="Pfam" id="PF18317"/>
    </source>
</evidence>
<evidence type="ECO:0000256" key="10">
    <source>
        <dbReference type="ARBA" id="ARBA00022741"/>
    </source>
</evidence>
<dbReference type="PRINTS" id="PR01100">
    <property type="entry name" value="SHIKIMTKNASE"/>
</dbReference>
<dbReference type="Pfam" id="PF24621">
    <property type="entry name" value="DHQS_C"/>
    <property type="match status" value="1"/>
</dbReference>
<dbReference type="CDD" id="cd01556">
    <property type="entry name" value="EPSP_synthase"/>
    <property type="match status" value="1"/>
</dbReference>
<comment type="subcellular location">
    <subcellularLocation>
        <location evidence="21">Cytoplasm</location>
    </subcellularLocation>
</comment>
<comment type="pathway">
    <text evidence="2 21">Metabolic intermediate biosynthesis; chorismate biosynthesis; chorismate from D-erythrose 4-phosphate and phosphoenolpyruvate: step 5/7.</text>
</comment>
<dbReference type="PIRSF" id="PIRSF000514">
    <property type="entry name" value="Pentafunct_AroM"/>
    <property type="match status" value="1"/>
</dbReference>
<feature type="domain" description="Enolpyruvate transferase" evidence="23">
    <location>
        <begin position="366"/>
        <end position="784"/>
    </location>
</feature>
<evidence type="ECO:0000256" key="1">
    <source>
        <dbReference type="ARBA" id="ARBA00004811"/>
    </source>
</evidence>
<keyword evidence="17 21" id="KW-0456">Lyase</keyword>
<dbReference type="GO" id="GO:0009423">
    <property type="term" value="P:chorismate biosynthetic process"/>
    <property type="evidence" value="ECO:0007669"/>
    <property type="project" value="UniProtKB-UniPathway"/>
</dbReference>
<evidence type="ECO:0000259" key="28">
    <source>
        <dbReference type="Pfam" id="PF24621"/>
    </source>
</evidence>
<evidence type="ECO:0000256" key="20">
    <source>
        <dbReference type="ARBA" id="ARBA00048567"/>
    </source>
</evidence>
<evidence type="ECO:0000256" key="4">
    <source>
        <dbReference type="ARBA" id="ARBA00009349"/>
    </source>
</evidence>
<dbReference type="InterPro" id="IPR036968">
    <property type="entry name" value="Enolpyruvate_Tfrase_sf"/>
</dbReference>
<dbReference type="HAMAP" id="MF_00222">
    <property type="entry name" value="Shikimate_DH_AroE"/>
    <property type="match status" value="1"/>
</dbReference>
<dbReference type="GO" id="GO:0008652">
    <property type="term" value="P:amino acid biosynthetic process"/>
    <property type="evidence" value="ECO:0007669"/>
    <property type="project" value="UniProtKB-KW"/>
</dbReference>
<gene>
    <name evidence="29" type="ORF">EGYM00163_LOCUS44761</name>
</gene>
<dbReference type="InterPro" id="IPR013785">
    <property type="entry name" value="Aldolase_TIM"/>
</dbReference>
<keyword evidence="10" id="KW-0547">Nucleotide-binding</keyword>
<dbReference type="EMBL" id="HBJA01130309">
    <property type="protein sequence ID" value="CAE0833465.1"/>
    <property type="molecule type" value="Transcribed_RNA"/>
</dbReference>
<dbReference type="GO" id="GO:0046872">
    <property type="term" value="F:metal ion binding"/>
    <property type="evidence" value="ECO:0007669"/>
    <property type="project" value="UniProtKB-KW"/>
</dbReference>
<dbReference type="InterPro" id="IPR030960">
    <property type="entry name" value="DHQS/DOIS_N"/>
</dbReference>
<comment type="similarity">
    <text evidence="21">In the 3rd section; belongs to the shikimate kinase family.</text>
</comment>
<dbReference type="GO" id="GO:0004765">
    <property type="term" value="F:shikimate kinase activity"/>
    <property type="evidence" value="ECO:0007669"/>
    <property type="project" value="UniProtKB-EC"/>
</dbReference>
<feature type="domain" description="Quinate/shikimate 5-dehydrogenase/glutamyl-tRNA reductase" evidence="24">
    <location>
        <begin position="1353"/>
        <end position="1414"/>
    </location>
</feature>
<evidence type="ECO:0000256" key="11">
    <source>
        <dbReference type="ARBA" id="ARBA00022777"/>
    </source>
</evidence>
<dbReference type="InterPro" id="IPR027417">
    <property type="entry name" value="P-loop_NTPase"/>
</dbReference>
<evidence type="ECO:0000313" key="29">
    <source>
        <dbReference type="EMBL" id="CAE0833465.1"/>
    </source>
</evidence>
<keyword evidence="7 21" id="KW-0028">Amino-acid biosynthesis</keyword>
<dbReference type="SUPFAM" id="SSF52540">
    <property type="entry name" value="P-loop containing nucleoside triphosphate hydrolases"/>
    <property type="match status" value="1"/>
</dbReference>
<dbReference type="Gene3D" id="3.40.50.300">
    <property type="entry name" value="P-loop containing nucleotide triphosphate hydrolases"/>
    <property type="match status" value="1"/>
</dbReference>
<dbReference type="SUPFAM" id="SSF51569">
    <property type="entry name" value="Aldolase"/>
    <property type="match status" value="1"/>
</dbReference>
<dbReference type="GO" id="GO:0003866">
    <property type="term" value="F:3-phosphoshikimate 1-carboxyvinyltransferase activity"/>
    <property type="evidence" value="ECO:0007669"/>
    <property type="project" value="UniProtKB-EC"/>
</dbReference>
<dbReference type="GO" id="GO:0003856">
    <property type="term" value="F:3-dehydroquinate synthase activity"/>
    <property type="evidence" value="ECO:0007669"/>
    <property type="project" value="UniProtKB-EC"/>
</dbReference>
<comment type="catalytic activity">
    <reaction evidence="19">
        <text>3-phosphoshikimate + phosphoenolpyruvate = 5-O-(1-carboxyvinyl)-3-phosphoshikimate + phosphate</text>
        <dbReference type="Rhea" id="RHEA:21256"/>
        <dbReference type="ChEBI" id="CHEBI:43474"/>
        <dbReference type="ChEBI" id="CHEBI:57701"/>
        <dbReference type="ChEBI" id="CHEBI:58702"/>
        <dbReference type="ChEBI" id="CHEBI:145989"/>
        <dbReference type="EC" id="2.5.1.19"/>
    </reaction>
    <physiologicalReaction direction="left-to-right" evidence="19">
        <dbReference type="Rhea" id="RHEA:21257"/>
    </physiologicalReaction>
</comment>
<dbReference type="GO" id="GO:0005737">
    <property type="term" value="C:cytoplasm"/>
    <property type="evidence" value="ECO:0007669"/>
    <property type="project" value="UniProtKB-SubCell"/>
</dbReference>
<dbReference type="SUPFAM" id="SSF53223">
    <property type="entry name" value="Aminoacid dehydrogenase-like, N-terminal domain"/>
    <property type="match status" value="1"/>
</dbReference>
<comment type="cofactor">
    <cofactor evidence="21">
        <name>Zn(2+)</name>
        <dbReference type="ChEBI" id="CHEBI:29105"/>
    </cofactor>
    <text evidence="21">Binds 2 Zn(2+) ions per subunit.</text>
</comment>
<dbReference type="CDD" id="cd08195">
    <property type="entry name" value="DHQS"/>
    <property type="match status" value="1"/>
</dbReference>
<dbReference type="Pfam" id="PF00275">
    <property type="entry name" value="EPSP_synthase"/>
    <property type="match status" value="1"/>
</dbReference>
<reference evidence="29" key="1">
    <citation type="submission" date="2021-01" db="EMBL/GenBank/DDBJ databases">
        <authorList>
            <person name="Corre E."/>
            <person name="Pelletier E."/>
            <person name="Niang G."/>
            <person name="Scheremetjew M."/>
            <person name="Finn R."/>
            <person name="Kale V."/>
            <person name="Holt S."/>
            <person name="Cochrane G."/>
            <person name="Meng A."/>
            <person name="Brown T."/>
            <person name="Cohen L."/>
        </authorList>
    </citation>
    <scope>NUCLEOTIDE SEQUENCE</scope>
    <source>
        <strain evidence="29">CCMP1594</strain>
    </source>
</reference>
<evidence type="ECO:0000259" key="25">
    <source>
        <dbReference type="Pfam" id="PF01761"/>
    </source>
</evidence>
<evidence type="ECO:0000256" key="19">
    <source>
        <dbReference type="ARBA" id="ARBA00044633"/>
    </source>
</evidence>
<dbReference type="NCBIfam" id="TIGR01809">
    <property type="entry name" value="Shik-DH-AROM"/>
    <property type="match status" value="1"/>
</dbReference>
<dbReference type="InterPro" id="IPR016037">
    <property type="entry name" value="DHQ_synth_AroB"/>
</dbReference>
<dbReference type="InterPro" id="IPR010110">
    <property type="entry name" value="Shikimate_DH_AroM-type"/>
</dbReference>
<evidence type="ECO:0000256" key="16">
    <source>
        <dbReference type="ARBA" id="ARBA00023141"/>
    </source>
</evidence>
<accession>A0A7S4GDI6</accession>
<dbReference type="InterPro" id="IPR000623">
    <property type="entry name" value="Shikimate_kinase/TSH1"/>
</dbReference>